<dbReference type="CDD" id="cd00082">
    <property type="entry name" value="HisKA"/>
    <property type="match status" value="1"/>
</dbReference>
<evidence type="ECO:0000256" key="11">
    <source>
        <dbReference type="ARBA" id="ARBA00022989"/>
    </source>
</evidence>
<dbReference type="InterPro" id="IPR036890">
    <property type="entry name" value="HATPase_C_sf"/>
</dbReference>
<dbReference type="SUPFAM" id="SSF55785">
    <property type="entry name" value="PYP-like sensor domain (PAS domain)"/>
    <property type="match status" value="3"/>
</dbReference>
<dbReference type="InterPro" id="IPR035965">
    <property type="entry name" value="PAS-like_dom_sf"/>
</dbReference>
<evidence type="ECO:0000256" key="18">
    <source>
        <dbReference type="SAM" id="MobiDB-lite"/>
    </source>
</evidence>
<dbReference type="InterPro" id="IPR013767">
    <property type="entry name" value="PAS_fold"/>
</dbReference>
<evidence type="ECO:0000256" key="9">
    <source>
        <dbReference type="ARBA" id="ARBA00022777"/>
    </source>
</evidence>
<dbReference type="InterPro" id="IPR013655">
    <property type="entry name" value="PAS_fold_3"/>
</dbReference>
<dbReference type="EMBL" id="FP929003">
    <property type="protein sequence ID" value="CBK40572.1"/>
    <property type="molecule type" value="Genomic_DNA"/>
</dbReference>
<feature type="compositionally biased region" description="Polar residues" evidence="18">
    <location>
        <begin position="1061"/>
        <end position="1075"/>
    </location>
</feature>
<dbReference type="InterPro" id="IPR036641">
    <property type="entry name" value="HPT_dom_sf"/>
</dbReference>
<dbReference type="Pfam" id="PF00989">
    <property type="entry name" value="PAS"/>
    <property type="match status" value="2"/>
</dbReference>
<organism evidence="24 25">
    <name type="scientific">Nitrospira defluvii</name>
    <dbReference type="NCBI Taxonomy" id="330214"/>
    <lineage>
        <taxon>Bacteria</taxon>
        <taxon>Pseudomonadati</taxon>
        <taxon>Nitrospirota</taxon>
        <taxon>Nitrospiria</taxon>
        <taxon>Nitrospirales</taxon>
        <taxon>Nitrospiraceae</taxon>
        <taxon>Nitrospira</taxon>
    </lineage>
</organism>
<evidence type="ECO:0000259" key="20">
    <source>
        <dbReference type="PROSITE" id="PS50110"/>
    </source>
</evidence>
<dbReference type="SMART" id="SM00065">
    <property type="entry name" value="GAF"/>
    <property type="match status" value="1"/>
</dbReference>
<dbReference type="InterPro" id="IPR029016">
    <property type="entry name" value="GAF-like_dom_sf"/>
</dbReference>
<dbReference type="SMART" id="SM00388">
    <property type="entry name" value="HisKA"/>
    <property type="match status" value="1"/>
</dbReference>
<dbReference type="eggNOG" id="COG2203">
    <property type="taxonomic scope" value="Bacteria"/>
</dbReference>
<dbReference type="PROSITE" id="PS50113">
    <property type="entry name" value="PAC"/>
    <property type="match status" value="2"/>
</dbReference>
<dbReference type="GO" id="GO:0005886">
    <property type="term" value="C:plasma membrane"/>
    <property type="evidence" value="ECO:0007669"/>
    <property type="project" value="UniProtKB-SubCell"/>
</dbReference>
<evidence type="ECO:0000259" key="23">
    <source>
        <dbReference type="PROSITE" id="PS50894"/>
    </source>
</evidence>
<keyword evidence="13" id="KW-0472">Membrane</keyword>
<dbReference type="SUPFAM" id="SSF52172">
    <property type="entry name" value="CheY-like"/>
    <property type="match status" value="1"/>
</dbReference>
<dbReference type="Pfam" id="PF02518">
    <property type="entry name" value="HATPase_c"/>
    <property type="match status" value="1"/>
</dbReference>
<dbReference type="PROSITE" id="PS50109">
    <property type="entry name" value="HIS_KIN"/>
    <property type="match status" value="1"/>
</dbReference>
<dbReference type="InterPro" id="IPR036097">
    <property type="entry name" value="HisK_dim/P_sf"/>
</dbReference>
<evidence type="ECO:0000256" key="10">
    <source>
        <dbReference type="ARBA" id="ARBA00022840"/>
    </source>
</evidence>
<evidence type="ECO:0000256" key="12">
    <source>
        <dbReference type="ARBA" id="ARBA00023012"/>
    </source>
</evidence>
<dbReference type="AlphaFoldDB" id="D8PBG3"/>
<feature type="modified residue" description="4-aspartylphosphate" evidence="17">
    <location>
        <position position="983"/>
    </location>
</feature>
<dbReference type="InterPro" id="IPR005467">
    <property type="entry name" value="His_kinase_dom"/>
</dbReference>
<dbReference type="Gene3D" id="3.30.450.20">
    <property type="entry name" value="PAS domain"/>
    <property type="match status" value="3"/>
</dbReference>
<reference evidence="24 25" key="1">
    <citation type="journal article" date="2010" name="Proc. Natl. Acad. Sci. U.S.A.">
        <title>A Nitrospira metagenome illuminates the physiology and evolution of globally important nitrite-oxidizing bacteria.</title>
        <authorList>
            <person name="Lucker S."/>
            <person name="Wagner M."/>
            <person name="Maixner F."/>
            <person name="Pelletier E."/>
            <person name="Koch H."/>
            <person name="Vacherie B."/>
            <person name="Rattei T."/>
            <person name="Sinninghe Damste J."/>
            <person name="Spieck E."/>
            <person name="Le Paslier D."/>
            <person name="Daims H."/>
        </authorList>
    </citation>
    <scope>NUCLEOTIDE SEQUENCE [LARGE SCALE GENOMIC DNA]</scope>
</reference>
<keyword evidence="7" id="KW-0812">Transmembrane</keyword>
<evidence type="ECO:0000256" key="1">
    <source>
        <dbReference type="ARBA" id="ARBA00000085"/>
    </source>
</evidence>
<evidence type="ECO:0000256" key="7">
    <source>
        <dbReference type="ARBA" id="ARBA00022692"/>
    </source>
</evidence>
<dbReference type="SUPFAM" id="SSF55781">
    <property type="entry name" value="GAF domain-like"/>
    <property type="match status" value="1"/>
</dbReference>
<dbReference type="GO" id="GO:0006355">
    <property type="term" value="P:regulation of DNA-templated transcription"/>
    <property type="evidence" value="ECO:0007669"/>
    <property type="project" value="InterPro"/>
</dbReference>
<dbReference type="PROSITE" id="PS50112">
    <property type="entry name" value="PAS"/>
    <property type="match status" value="3"/>
</dbReference>
<keyword evidence="5 17" id="KW-0597">Phosphoprotein</keyword>
<dbReference type="CDD" id="cd00130">
    <property type="entry name" value="PAS"/>
    <property type="match status" value="3"/>
</dbReference>
<protein>
    <recommendedName>
        <fullName evidence="15">Sensory/regulatory protein RpfC</fullName>
        <ecNumber evidence="3">2.7.13.3</ecNumber>
    </recommendedName>
</protein>
<evidence type="ECO:0000256" key="4">
    <source>
        <dbReference type="ARBA" id="ARBA00022475"/>
    </source>
</evidence>
<feature type="domain" description="PAS" evidence="21">
    <location>
        <begin position="76"/>
        <end position="127"/>
    </location>
</feature>
<evidence type="ECO:0000256" key="14">
    <source>
        <dbReference type="ARBA" id="ARBA00064003"/>
    </source>
</evidence>
<evidence type="ECO:0000256" key="15">
    <source>
        <dbReference type="ARBA" id="ARBA00068150"/>
    </source>
</evidence>
<dbReference type="InterPro" id="IPR003661">
    <property type="entry name" value="HisK_dim/P_dom"/>
</dbReference>
<proteinExistence type="predicted"/>
<feature type="domain" description="PAC" evidence="22">
    <location>
        <begin position="593"/>
        <end position="645"/>
    </location>
</feature>
<feature type="domain" description="Histidine kinase" evidence="19">
    <location>
        <begin position="663"/>
        <end position="884"/>
    </location>
</feature>
<dbReference type="SMART" id="SM00448">
    <property type="entry name" value="REC"/>
    <property type="match status" value="1"/>
</dbReference>
<feature type="domain" description="PAS" evidence="21">
    <location>
        <begin position="517"/>
        <end position="589"/>
    </location>
</feature>
<dbReference type="InterPro" id="IPR008207">
    <property type="entry name" value="Sig_transdc_His_kin_Hpt_dom"/>
</dbReference>
<feature type="domain" description="HPt" evidence="23">
    <location>
        <begin position="1110"/>
        <end position="1210"/>
    </location>
</feature>
<feature type="domain" description="PAC" evidence="22">
    <location>
        <begin position="466"/>
        <end position="516"/>
    </location>
</feature>
<dbReference type="Proteomes" id="UP000001660">
    <property type="component" value="Chromosome"/>
</dbReference>
<dbReference type="PRINTS" id="PR00344">
    <property type="entry name" value="BCTRLSENSOR"/>
</dbReference>
<feature type="modified residue" description="Phosphohistidine" evidence="16">
    <location>
        <position position="1149"/>
    </location>
</feature>
<dbReference type="PROSITE" id="PS50110">
    <property type="entry name" value="RESPONSE_REGULATORY"/>
    <property type="match status" value="1"/>
</dbReference>
<dbReference type="InterPro" id="IPR001789">
    <property type="entry name" value="Sig_transdc_resp-reg_receiver"/>
</dbReference>
<dbReference type="Pfam" id="PF01590">
    <property type="entry name" value="GAF"/>
    <property type="match status" value="1"/>
</dbReference>
<dbReference type="eggNOG" id="COG0784">
    <property type="taxonomic scope" value="Bacteria"/>
</dbReference>
<dbReference type="InterPro" id="IPR000014">
    <property type="entry name" value="PAS"/>
</dbReference>
<evidence type="ECO:0000256" key="5">
    <source>
        <dbReference type="ARBA" id="ARBA00022553"/>
    </source>
</evidence>
<gene>
    <name evidence="24" type="ORF">NIDE0805</name>
</gene>
<dbReference type="GO" id="GO:0000155">
    <property type="term" value="F:phosphorelay sensor kinase activity"/>
    <property type="evidence" value="ECO:0007669"/>
    <property type="project" value="InterPro"/>
</dbReference>
<evidence type="ECO:0000256" key="8">
    <source>
        <dbReference type="ARBA" id="ARBA00022741"/>
    </source>
</evidence>
<comment type="catalytic activity">
    <reaction evidence="1">
        <text>ATP + protein L-histidine = ADP + protein N-phospho-L-histidine.</text>
        <dbReference type="EC" id="2.7.13.3"/>
    </reaction>
</comment>
<dbReference type="Pfam" id="PF08447">
    <property type="entry name" value="PAS_3"/>
    <property type="match status" value="1"/>
</dbReference>
<evidence type="ECO:0000259" key="22">
    <source>
        <dbReference type="PROSITE" id="PS50113"/>
    </source>
</evidence>
<evidence type="ECO:0000313" key="25">
    <source>
        <dbReference type="Proteomes" id="UP000001660"/>
    </source>
</evidence>
<dbReference type="CDD" id="cd17546">
    <property type="entry name" value="REC_hyHK_CKI1_RcsC-like"/>
    <property type="match status" value="1"/>
</dbReference>
<dbReference type="OrthoDB" id="9808408at2"/>
<dbReference type="SMART" id="SM00086">
    <property type="entry name" value="PAC"/>
    <property type="match status" value="2"/>
</dbReference>
<dbReference type="eggNOG" id="COG5002">
    <property type="taxonomic scope" value="Bacteria"/>
</dbReference>
<keyword evidence="8" id="KW-0547">Nucleotide-binding</keyword>
<dbReference type="SUPFAM" id="SSF47384">
    <property type="entry name" value="Homodimeric domain of signal transducing histidine kinase"/>
    <property type="match status" value="1"/>
</dbReference>
<dbReference type="GO" id="GO:0005524">
    <property type="term" value="F:ATP binding"/>
    <property type="evidence" value="ECO:0007669"/>
    <property type="project" value="UniProtKB-KW"/>
</dbReference>
<accession>D8PBG3</accession>
<feature type="compositionally biased region" description="Polar residues" evidence="18">
    <location>
        <begin position="908"/>
        <end position="919"/>
    </location>
</feature>
<dbReference type="FunFam" id="3.30.565.10:FF:000010">
    <property type="entry name" value="Sensor histidine kinase RcsC"/>
    <property type="match status" value="1"/>
</dbReference>
<dbReference type="STRING" id="330214.NIDE0805"/>
<dbReference type="Gene3D" id="3.30.450.40">
    <property type="match status" value="1"/>
</dbReference>
<evidence type="ECO:0000256" key="13">
    <source>
        <dbReference type="ARBA" id="ARBA00023136"/>
    </source>
</evidence>
<dbReference type="Gene3D" id="1.10.287.130">
    <property type="match status" value="1"/>
</dbReference>
<evidence type="ECO:0000256" key="16">
    <source>
        <dbReference type="PROSITE-ProRule" id="PRU00110"/>
    </source>
</evidence>
<dbReference type="NCBIfam" id="TIGR00229">
    <property type="entry name" value="sensory_box"/>
    <property type="match status" value="3"/>
</dbReference>
<keyword evidence="10" id="KW-0067">ATP-binding</keyword>
<feature type="region of interest" description="Disordered" evidence="18">
    <location>
        <begin position="906"/>
        <end position="931"/>
    </location>
</feature>
<dbReference type="InterPro" id="IPR000700">
    <property type="entry name" value="PAS-assoc_C"/>
</dbReference>
<feature type="domain" description="PAS" evidence="21">
    <location>
        <begin position="388"/>
        <end position="459"/>
    </location>
</feature>
<dbReference type="CDD" id="cd16922">
    <property type="entry name" value="HATPase_EvgS-ArcB-TorS-like"/>
    <property type="match status" value="1"/>
</dbReference>
<evidence type="ECO:0000256" key="2">
    <source>
        <dbReference type="ARBA" id="ARBA00004651"/>
    </source>
</evidence>
<dbReference type="eggNOG" id="COG2198">
    <property type="taxonomic scope" value="Bacteria"/>
</dbReference>
<dbReference type="Gene3D" id="1.20.120.160">
    <property type="entry name" value="HPT domain"/>
    <property type="match status" value="1"/>
</dbReference>
<comment type="subunit">
    <text evidence="14">At low DSF concentrations, interacts with RpfF.</text>
</comment>
<keyword evidence="6 24" id="KW-0808">Transferase</keyword>
<dbReference type="PANTHER" id="PTHR45339:SF1">
    <property type="entry name" value="HYBRID SIGNAL TRANSDUCTION HISTIDINE KINASE J"/>
    <property type="match status" value="1"/>
</dbReference>
<keyword evidence="11" id="KW-1133">Transmembrane helix</keyword>
<keyword evidence="9 24" id="KW-0418">Kinase</keyword>
<dbReference type="SUPFAM" id="SSF55874">
    <property type="entry name" value="ATPase domain of HSP90 chaperone/DNA topoisomerase II/histidine kinase"/>
    <property type="match status" value="1"/>
</dbReference>
<evidence type="ECO:0000256" key="6">
    <source>
        <dbReference type="ARBA" id="ARBA00022679"/>
    </source>
</evidence>
<dbReference type="InterPro" id="IPR004358">
    <property type="entry name" value="Sig_transdc_His_kin-like_C"/>
</dbReference>
<keyword evidence="12" id="KW-0902">Two-component regulatory system</keyword>
<evidence type="ECO:0000256" key="17">
    <source>
        <dbReference type="PROSITE-ProRule" id="PRU00169"/>
    </source>
</evidence>
<evidence type="ECO:0000313" key="24">
    <source>
        <dbReference type="EMBL" id="CBK40572.1"/>
    </source>
</evidence>
<dbReference type="SUPFAM" id="SSF47226">
    <property type="entry name" value="Histidine-containing phosphotransfer domain, HPT domain"/>
    <property type="match status" value="1"/>
</dbReference>
<feature type="domain" description="Response regulatory" evidence="20">
    <location>
        <begin position="934"/>
        <end position="1053"/>
    </location>
</feature>
<dbReference type="Gene3D" id="3.30.565.10">
    <property type="entry name" value="Histidine kinase-like ATPase, C-terminal domain"/>
    <property type="match status" value="1"/>
</dbReference>
<evidence type="ECO:0000256" key="3">
    <source>
        <dbReference type="ARBA" id="ARBA00012438"/>
    </source>
</evidence>
<sequence length="1210" mass="134050">MHPLLKRQLKRIGLEAATVPPSLDSWQQLLERVSQSYLESDQGHELLERSIALSSLEMQELNEQLRRTSESQLAGERDKLQTVLRSIGDGLCVVDGHWNIVLLNPEGERLWGLTEKEVVGRRLHDMISLSYGTKLTEPIFTQILLDDTAQGGSFRTDDGLLTSITGRSFPVSCVLAPIVQENRSAGAVLVFRDIMERKQTEDIRRHTESLLRRQQTTLLELTRNSIIQSGVLEPALQEITRATAITLGVSRTSIWLLSEDHDSIRCKDLYESSKHSHSSGIDIQSAHFPEYFRALLSERVIDAADAKSDPRTREFTASYLEPLGIGAMLDIPIRFKGKLVGVLCNEHIGPPRPWMLEEQQFGHAIASLVSLALEAVERLHAEGALRKSEGRTRLIIDTALSAVIGMDERGLIIGWNTQAEQIFGWTRQEALGRAMTDTLIPPAHRETHQRGLERFLKTGDGPILNKRIEVTALRRDGTEFPVELAITPLRIENAYTFTAFVVDISERKEAEEALRTSEARLTMTVQGSHIGIWDWNLTTGAIYFSSQWKNQLGYDDTTLPNSFDEWRTRIHPDDQPFVQETIQACLDGQRSQFELEHRLRHRDGSYRWILSRGSLIRDLYGVTARMVGIHIDTTDRKRTEEELRSAKEAAEAASKAKSEFLANMSHEIRTPMNGVLGTTELLLNSALTDKQRHLASTVHRSGRTLLAIINDILDFSKIEAGKLDLECVDFDLLPVLEESLELFGEAARRKQLRLSQHIADAVPRYLKGDPVRFRQILMNLLSNAMKFTETGGVSLSAEYVEGTTTQALLRFAVTDTGIGIPPAAKSRIFDAFSQADGSTTRRYGGTGLGLSIAKQLVGLMGGTITVESTPGSGSTFAFTTRFDLQPLGSGLSTKLAPYTQWADPLVSPGQTSDIPSPQVTEAGAAASSPKQSGRILLAEDSPVNREVAVGMLEQLGYEVEVAENGRQALAAAERDHFDIVLMDCQMPEMDGLTATGEIRRRETASGRRRLPIIALTAHAMQGDREHCLTAGMDDYLSKPFTQMQLQGIVRKWLSHHEPPSQAAQPNTTAPGNQSVPPQPTTEPAADTRSASPGMDFKALDGIRALQRPNRPDVLASVLRKYLDNSRESVDALRDAIRANDPIALEAIAHRLKSSSAQLGAIAVAACCKELESMGNRKNLVDADQMFAQLESDYRAACTVFRNEIAKEKQA</sequence>
<dbReference type="PANTHER" id="PTHR45339">
    <property type="entry name" value="HYBRID SIGNAL TRANSDUCTION HISTIDINE KINASE J"/>
    <property type="match status" value="1"/>
</dbReference>
<dbReference type="KEGG" id="nde:NIDE0805"/>
<feature type="region of interest" description="Disordered" evidence="18">
    <location>
        <begin position="1056"/>
        <end position="1093"/>
    </location>
</feature>
<dbReference type="InterPro" id="IPR003018">
    <property type="entry name" value="GAF"/>
</dbReference>
<name>D8PBG3_9BACT</name>
<dbReference type="PROSITE" id="PS50894">
    <property type="entry name" value="HPT"/>
    <property type="match status" value="1"/>
</dbReference>
<dbReference type="EC" id="2.7.13.3" evidence="3"/>
<keyword evidence="4" id="KW-1003">Cell membrane</keyword>
<dbReference type="InterPro" id="IPR001610">
    <property type="entry name" value="PAC"/>
</dbReference>
<dbReference type="Pfam" id="PF01627">
    <property type="entry name" value="Hpt"/>
    <property type="match status" value="1"/>
</dbReference>
<evidence type="ECO:0000259" key="21">
    <source>
        <dbReference type="PROSITE" id="PS50112"/>
    </source>
</evidence>
<dbReference type="Pfam" id="PF00072">
    <property type="entry name" value="Response_reg"/>
    <property type="match status" value="1"/>
</dbReference>
<dbReference type="SMART" id="SM00091">
    <property type="entry name" value="PAS"/>
    <property type="match status" value="3"/>
</dbReference>
<dbReference type="InterPro" id="IPR003594">
    <property type="entry name" value="HATPase_dom"/>
</dbReference>
<dbReference type="SMART" id="SM00387">
    <property type="entry name" value="HATPase_c"/>
    <property type="match status" value="1"/>
</dbReference>
<dbReference type="Pfam" id="PF00512">
    <property type="entry name" value="HisKA"/>
    <property type="match status" value="1"/>
</dbReference>
<dbReference type="InterPro" id="IPR011006">
    <property type="entry name" value="CheY-like_superfamily"/>
</dbReference>
<comment type="subcellular location">
    <subcellularLocation>
        <location evidence="2">Cell membrane</location>
        <topology evidence="2">Multi-pass membrane protein</topology>
    </subcellularLocation>
</comment>
<dbReference type="HOGENOM" id="CLU_000445_114_15_0"/>
<evidence type="ECO:0000259" key="19">
    <source>
        <dbReference type="PROSITE" id="PS50109"/>
    </source>
</evidence>
<keyword evidence="25" id="KW-1185">Reference proteome</keyword>
<dbReference type="FunFam" id="1.10.287.130:FF:000002">
    <property type="entry name" value="Two-component osmosensing histidine kinase"/>
    <property type="match status" value="1"/>
</dbReference>
<dbReference type="Gene3D" id="3.40.50.2300">
    <property type="match status" value="1"/>
</dbReference>